<dbReference type="InterPro" id="IPR002328">
    <property type="entry name" value="ADH_Zn_CS"/>
</dbReference>
<dbReference type="PANTHER" id="PTHR43161">
    <property type="entry name" value="SORBITOL DEHYDROGENASE"/>
    <property type="match status" value="1"/>
</dbReference>
<evidence type="ECO:0000313" key="10">
    <source>
        <dbReference type="Proteomes" id="UP000825935"/>
    </source>
</evidence>
<dbReference type="PROSITE" id="PS00059">
    <property type="entry name" value="ADH_ZINC"/>
    <property type="match status" value="1"/>
</dbReference>
<dbReference type="InterPro" id="IPR013154">
    <property type="entry name" value="ADH-like_N"/>
</dbReference>
<comment type="cofactor">
    <cofactor evidence="1 7">
        <name>Zn(2+)</name>
        <dbReference type="ChEBI" id="CHEBI:29105"/>
    </cofactor>
</comment>
<dbReference type="Gene3D" id="3.40.50.720">
    <property type="entry name" value="NAD(P)-binding Rossmann-like Domain"/>
    <property type="match status" value="1"/>
</dbReference>
<keyword evidence="5" id="KW-0560">Oxidoreductase</keyword>
<proteinExistence type="inferred from homology"/>
<dbReference type="FunFam" id="3.40.50.720:FF:000068">
    <property type="entry name" value="Sorbitol dehydrogenase"/>
    <property type="match status" value="1"/>
</dbReference>
<dbReference type="InterPro" id="IPR020843">
    <property type="entry name" value="ER"/>
</dbReference>
<dbReference type="AlphaFoldDB" id="A0A8T2RXU2"/>
<dbReference type="Pfam" id="PF08240">
    <property type="entry name" value="ADH_N"/>
    <property type="match status" value="1"/>
</dbReference>
<reference evidence="9" key="1">
    <citation type="submission" date="2021-08" db="EMBL/GenBank/DDBJ databases">
        <title>WGS assembly of Ceratopteris richardii.</title>
        <authorList>
            <person name="Marchant D.B."/>
            <person name="Chen G."/>
            <person name="Jenkins J."/>
            <person name="Shu S."/>
            <person name="Leebens-Mack J."/>
            <person name="Grimwood J."/>
            <person name="Schmutz J."/>
            <person name="Soltis P."/>
            <person name="Soltis D."/>
            <person name="Chen Z.-H."/>
        </authorList>
    </citation>
    <scope>NUCLEOTIDE SEQUENCE</scope>
    <source>
        <strain evidence="9">Whitten #5841</strain>
        <tissue evidence="9">Leaf</tissue>
    </source>
</reference>
<evidence type="ECO:0000256" key="2">
    <source>
        <dbReference type="ARBA" id="ARBA00008072"/>
    </source>
</evidence>
<dbReference type="CDD" id="cd05285">
    <property type="entry name" value="sorbitol_DH"/>
    <property type="match status" value="1"/>
</dbReference>
<dbReference type="Pfam" id="PF00107">
    <property type="entry name" value="ADH_zinc_N"/>
    <property type="match status" value="1"/>
</dbReference>
<dbReference type="GO" id="GO:0008270">
    <property type="term" value="F:zinc ion binding"/>
    <property type="evidence" value="ECO:0007669"/>
    <property type="project" value="InterPro"/>
</dbReference>
<dbReference type="OMA" id="HFWTEGG"/>
<evidence type="ECO:0000256" key="1">
    <source>
        <dbReference type="ARBA" id="ARBA00001947"/>
    </source>
</evidence>
<dbReference type="OrthoDB" id="256333at2759"/>
<evidence type="ECO:0000256" key="3">
    <source>
        <dbReference type="ARBA" id="ARBA00022723"/>
    </source>
</evidence>
<evidence type="ECO:0000256" key="7">
    <source>
        <dbReference type="RuleBase" id="RU361277"/>
    </source>
</evidence>
<dbReference type="PANTHER" id="PTHR43161:SF9">
    <property type="entry name" value="SORBITOL DEHYDROGENASE"/>
    <property type="match status" value="1"/>
</dbReference>
<accession>A0A8T2RXU2</accession>
<evidence type="ECO:0000256" key="5">
    <source>
        <dbReference type="ARBA" id="ARBA00023002"/>
    </source>
</evidence>
<evidence type="ECO:0000256" key="6">
    <source>
        <dbReference type="ARBA" id="ARBA00023027"/>
    </source>
</evidence>
<dbReference type="Gene3D" id="3.90.180.10">
    <property type="entry name" value="Medium-chain alcohol dehydrogenases, catalytic domain"/>
    <property type="match status" value="1"/>
</dbReference>
<dbReference type="InterPro" id="IPR036291">
    <property type="entry name" value="NAD(P)-bd_dom_sf"/>
</dbReference>
<sequence length="371" mass="40384">MAEVQEGGFRAFHPSWEDPSCARNLAVWVCGVDDLRLLPYTVVPQLGMNDVRVKIKAVGICGSDVHYVKKLRNSRVAMKEPMVLGHESSGVICEVGASVTHLRVGDRVALEAGIPCNSCVLCKEGRYNLCKNVRFFGSPPTNGSLTQEVVHPASLCYKLPDNLTFEEGAMCEPLSVGVHACRRAKVEPGRRVLILGAGPIGLIVLLVSRAFGATTVHVTDIDQRRLMAAASLGAEGTLRVSSDMNDMENEVMELKQLIGVPIDVTFDCVGITKTMQTALKVTKSGGKVCLVGMGQDNLTLPLTSSAAREVDVLGIFRYCNTYPLCLDLLQSRKVDVRPLITHRYRLTEDDMKEAFQTTAMAGDAIKVMFTI</sequence>
<dbReference type="EMBL" id="CM035429">
    <property type="protein sequence ID" value="KAH7300417.1"/>
    <property type="molecule type" value="Genomic_DNA"/>
</dbReference>
<keyword evidence="4 7" id="KW-0862">Zinc</keyword>
<dbReference type="SUPFAM" id="SSF51735">
    <property type="entry name" value="NAD(P)-binding Rossmann-fold domains"/>
    <property type="match status" value="1"/>
</dbReference>
<evidence type="ECO:0000313" key="9">
    <source>
        <dbReference type="EMBL" id="KAH7300417.1"/>
    </source>
</evidence>
<comment type="caution">
    <text evidence="9">The sequence shown here is derived from an EMBL/GenBank/DDBJ whole genome shotgun (WGS) entry which is preliminary data.</text>
</comment>
<dbReference type="SUPFAM" id="SSF50129">
    <property type="entry name" value="GroES-like"/>
    <property type="match status" value="1"/>
</dbReference>
<organism evidence="9 10">
    <name type="scientific">Ceratopteris richardii</name>
    <name type="common">Triangle waterfern</name>
    <dbReference type="NCBI Taxonomy" id="49495"/>
    <lineage>
        <taxon>Eukaryota</taxon>
        <taxon>Viridiplantae</taxon>
        <taxon>Streptophyta</taxon>
        <taxon>Embryophyta</taxon>
        <taxon>Tracheophyta</taxon>
        <taxon>Polypodiopsida</taxon>
        <taxon>Polypodiidae</taxon>
        <taxon>Polypodiales</taxon>
        <taxon>Pteridineae</taxon>
        <taxon>Pteridaceae</taxon>
        <taxon>Parkerioideae</taxon>
        <taxon>Ceratopteris</taxon>
    </lineage>
</organism>
<feature type="domain" description="Enoyl reductase (ER)" evidence="8">
    <location>
        <begin position="31"/>
        <end position="369"/>
    </location>
</feature>
<dbReference type="SMART" id="SM00829">
    <property type="entry name" value="PKS_ER"/>
    <property type="match status" value="1"/>
</dbReference>
<evidence type="ECO:0000256" key="4">
    <source>
        <dbReference type="ARBA" id="ARBA00022833"/>
    </source>
</evidence>
<keyword evidence="3 7" id="KW-0479">Metal-binding</keyword>
<dbReference type="Proteomes" id="UP000825935">
    <property type="component" value="Chromosome 24"/>
</dbReference>
<dbReference type="InterPro" id="IPR045306">
    <property type="entry name" value="SDH-like"/>
</dbReference>
<keyword evidence="10" id="KW-1185">Reference proteome</keyword>
<dbReference type="InterPro" id="IPR013149">
    <property type="entry name" value="ADH-like_C"/>
</dbReference>
<gene>
    <name evidence="9" type="ORF">KP509_24G061700</name>
</gene>
<dbReference type="GO" id="GO:0016616">
    <property type="term" value="F:oxidoreductase activity, acting on the CH-OH group of donors, NAD or NADP as acceptor"/>
    <property type="evidence" value="ECO:0007669"/>
    <property type="project" value="InterPro"/>
</dbReference>
<protein>
    <recommendedName>
        <fullName evidence="8">Enoyl reductase (ER) domain-containing protein</fullName>
    </recommendedName>
</protein>
<dbReference type="InterPro" id="IPR011032">
    <property type="entry name" value="GroES-like_sf"/>
</dbReference>
<comment type="similarity">
    <text evidence="2 7">Belongs to the zinc-containing alcohol dehydrogenase family.</text>
</comment>
<evidence type="ECO:0000259" key="8">
    <source>
        <dbReference type="SMART" id="SM00829"/>
    </source>
</evidence>
<name>A0A8T2RXU2_CERRI</name>
<keyword evidence="6" id="KW-0520">NAD</keyword>